<comment type="caution">
    <text evidence="2">The sequence shown here is derived from an EMBL/GenBank/DDBJ whole genome shotgun (WGS) entry which is preliminary data.</text>
</comment>
<feature type="region of interest" description="Disordered" evidence="1">
    <location>
        <begin position="52"/>
        <end position="85"/>
    </location>
</feature>
<proteinExistence type="predicted"/>
<organism evidence="2 3">
    <name type="scientific">Ensete ventricosum</name>
    <name type="common">Abyssinian banana</name>
    <name type="synonym">Musa ensete</name>
    <dbReference type="NCBI Taxonomy" id="4639"/>
    <lineage>
        <taxon>Eukaryota</taxon>
        <taxon>Viridiplantae</taxon>
        <taxon>Streptophyta</taxon>
        <taxon>Embryophyta</taxon>
        <taxon>Tracheophyta</taxon>
        <taxon>Spermatophyta</taxon>
        <taxon>Magnoliopsida</taxon>
        <taxon>Liliopsida</taxon>
        <taxon>Zingiberales</taxon>
        <taxon>Musaceae</taxon>
        <taxon>Ensete</taxon>
    </lineage>
</organism>
<name>A0AAV8R468_ENSVE</name>
<accession>A0AAV8R468</accession>
<keyword evidence="3" id="KW-1185">Reference proteome</keyword>
<gene>
    <name evidence="2" type="ORF">OPV22_014860</name>
</gene>
<evidence type="ECO:0000313" key="2">
    <source>
        <dbReference type="EMBL" id="KAJ8493139.1"/>
    </source>
</evidence>
<protein>
    <submittedName>
        <fullName evidence="2">Uncharacterized protein</fullName>
    </submittedName>
</protein>
<evidence type="ECO:0000256" key="1">
    <source>
        <dbReference type="SAM" id="MobiDB-lite"/>
    </source>
</evidence>
<sequence>MLFAAAESEGSIRRLKRVLVLSCCSLQPQWKTARRIRRLTFLISFSRCSVDGSANDRRELGSQSTRCGASRDGTSMLPPTGPGEGVCGGRVSVGGDLEPSASYTCHVGVVSSAVAKAGPRGDDVLVVSSP</sequence>
<evidence type="ECO:0000313" key="3">
    <source>
        <dbReference type="Proteomes" id="UP001222027"/>
    </source>
</evidence>
<dbReference type="AlphaFoldDB" id="A0AAV8R468"/>
<dbReference type="Proteomes" id="UP001222027">
    <property type="component" value="Unassembled WGS sequence"/>
</dbReference>
<dbReference type="EMBL" id="JAQQAF010000004">
    <property type="protein sequence ID" value="KAJ8493139.1"/>
    <property type="molecule type" value="Genomic_DNA"/>
</dbReference>
<reference evidence="2 3" key="1">
    <citation type="submission" date="2022-12" db="EMBL/GenBank/DDBJ databases">
        <title>Chromosome-scale assembly of the Ensete ventricosum genome.</title>
        <authorList>
            <person name="Dussert Y."/>
            <person name="Stocks J."/>
            <person name="Wendawek A."/>
            <person name="Woldeyes F."/>
            <person name="Nichols R.A."/>
            <person name="Borrell J.S."/>
        </authorList>
    </citation>
    <scope>NUCLEOTIDE SEQUENCE [LARGE SCALE GENOMIC DNA]</scope>
    <source>
        <strain evidence="3">cv. Maze</strain>
        <tissue evidence="2">Seeds</tissue>
    </source>
</reference>